<name>A0A0E9PD17_ANGAN</name>
<sequence>MFDTSSWRQDYRIRYTHKLQLNLLIW</sequence>
<organism evidence="1">
    <name type="scientific">Anguilla anguilla</name>
    <name type="common">European freshwater eel</name>
    <name type="synonym">Muraena anguilla</name>
    <dbReference type="NCBI Taxonomy" id="7936"/>
    <lineage>
        <taxon>Eukaryota</taxon>
        <taxon>Metazoa</taxon>
        <taxon>Chordata</taxon>
        <taxon>Craniata</taxon>
        <taxon>Vertebrata</taxon>
        <taxon>Euteleostomi</taxon>
        <taxon>Actinopterygii</taxon>
        <taxon>Neopterygii</taxon>
        <taxon>Teleostei</taxon>
        <taxon>Anguilliformes</taxon>
        <taxon>Anguillidae</taxon>
        <taxon>Anguilla</taxon>
    </lineage>
</organism>
<dbReference type="EMBL" id="GBXM01106031">
    <property type="protein sequence ID" value="JAH02546.1"/>
    <property type="molecule type" value="Transcribed_RNA"/>
</dbReference>
<proteinExistence type="predicted"/>
<reference evidence="1" key="2">
    <citation type="journal article" date="2015" name="Fish Shellfish Immunol.">
        <title>Early steps in the European eel (Anguilla anguilla)-Vibrio vulnificus interaction in the gills: Role of the RtxA13 toxin.</title>
        <authorList>
            <person name="Callol A."/>
            <person name="Pajuelo D."/>
            <person name="Ebbesson L."/>
            <person name="Teles M."/>
            <person name="MacKenzie S."/>
            <person name="Amaro C."/>
        </authorList>
    </citation>
    <scope>NUCLEOTIDE SEQUENCE</scope>
</reference>
<reference evidence="1" key="1">
    <citation type="submission" date="2014-11" db="EMBL/GenBank/DDBJ databases">
        <authorList>
            <person name="Amaro Gonzalez C."/>
        </authorList>
    </citation>
    <scope>NUCLEOTIDE SEQUENCE</scope>
</reference>
<accession>A0A0E9PD17</accession>
<dbReference type="AlphaFoldDB" id="A0A0E9PD17"/>
<protein>
    <submittedName>
        <fullName evidence="1">Uncharacterized protein</fullName>
    </submittedName>
</protein>
<evidence type="ECO:0000313" key="1">
    <source>
        <dbReference type="EMBL" id="JAH02546.1"/>
    </source>
</evidence>